<reference evidence="5" key="1">
    <citation type="submission" date="2020-11" db="EMBL/GenBank/DDBJ databases">
        <title>Halonatronomonas betainensis gen. nov., sp. nov. a novel haloalkaliphilic representative of the family Halanaerobiacae capable of betaine degradation.</title>
        <authorList>
            <person name="Boltyanskaya Y."/>
            <person name="Kevbrin V."/>
            <person name="Detkova E."/>
            <person name="Grouzdev D.S."/>
            <person name="Koziaeva V."/>
            <person name="Zhilina T."/>
        </authorList>
    </citation>
    <scope>NUCLEOTIDE SEQUENCE</scope>
    <source>
        <strain evidence="5">Z-7014</strain>
    </source>
</reference>
<proteinExistence type="inferred from homology"/>
<dbReference type="Pfam" id="PF03816">
    <property type="entry name" value="LytR_cpsA_psr"/>
    <property type="match status" value="1"/>
</dbReference>
<dbReference type="RefSeq" id="WP_270453318.1">
    <property type="nucleotide sequence ID" value="NZ_JADPIE010000002.1"/>
</dbReference>
<dbReference type="EMBL" id="JADPIE010000002">
    <property type="protein sequence ID" value="MBF8436434.1"/>
    <property type="molecule type" value="Genomic_DNA"/>
</dbReference>
<feature type="compositionally biased region" description="Acidic residues" evidence="2">
    <location>
        <begin position="118"/>
        <end position="152"/>
    </location>
</feature>
<keyword evidence="3" id="KW-0472">Membrane</keyword>
<name>A0A931ATN5_9FIRM</name>
<dbReference type="InterPro" id="IPR050922">
    <property type="entry name" value="LytR/CpsA/Psr_CW_biosynth"/>
</dbReference>
<comment type="caution">
    <text evidence="5">The sequence shown here is derived from an EMBL/GenBank/DDBJ whole genome shotgun (WGS) entry which is preliminary data.</text>
</comment>
<accession>A0A931ATN5</accession>
<dbReference type="AlphaFoldDB" id="A0A931ATN5"/>
<comment type="similarity">
    <text evidence="1">Belongs to the LytR/CpsA/Psr (LCP) family.</text>
</comment>
<feature type="domain" description="Cell envelope-related transcriptional attenuator" evidence="4">
    <location>
        <begin position="266"/>
        <end position="363"/>
    </location>
</feature>
<gene>
    <name evidence="5" type="ORF">I0Q91_05015</name>
</gene>
<feature type="transmembrane region" description="Helical" evidence="3">
    <location>
        <begin position="12"/>
        <end position="30"/>
    </location>
</feature>
<dbReference type="PANTHER" id="PTHR33392">
    <property type="entry name" value="POLYISOPRENYL-TEICHOIC ACID--PEPTIDOGLYCAN TEICHOIC ACID TRANSFERASE TAGU"/>
    <property type="match status" value="1"/>
</dbReference>
<evidence type="ECO:0000256" key="3">
    <source>
        <dbReference type="SAM" id="Phobius"/>
    </source>
</evidence>
<feature type="region of interest" description="Disordered" evidence="2">
    <location>
        <begin position="38"/>
        <end position="152"/>
    </location>
</feature>
<dbReference type="Proteomes" id="UP000621436">
    <property type="component" value="Unassembled WGS sequence"/>
</dbReference>
<evidence type="ECO:0000256" key="1">
    <source>
        <dbReference type="ARBA" id="ARBA00006068"/>
    </source>
</evidence>
<evidence type="ECO:0000313" key="5">
    <source>
        <dbReference type="EMBL" id="MBF8436434.1"/>
    </source>
</evidence>
<evidence type="ECO:0000313" key="6">
    <source>
        <dbReference type="Proteomes" id="UP000621436"/>
    </source>
</evidence>
<dbReference type="PANTHER" id="PTHR33392:SF6">
    <property type="entry name" value="POLYISOPRENYL-TEICHOIC ACID--PEPTIDOGLYCAN TEICHOIC ACID TRANSFERASE TAGU"/>
    <property type="match status" value="1"/>
</dbReference>
<sequence>MSDNKNSNRKILTVLLLLIFVGAGIFYFTMNLDESEFAEPMNEEELELLEDESEDEPNDEPEGELDEEPEDTTSVDVDDLDTETTRTDDETDDQTDDPDDSTSHIDDQDIQDSPADSPDLDDDRTAVDDGEDPEHDPEIAEEPAVTEDENDGIIDRIISFLSEPFREEDPEDIAIDDIDDIEEIEDINDIDDLEEITEEELEQADSPIQLASKNLVVLGIDDLSDQQELSFDFIGLISFNAEDLEIEFKIIPSRYTYEDQEIRTLSRQELTAIISEITGLEIDYELVLDYSGFQYYVDEIGGIELELADDFIIPDLELELTQGNNYLDGAEALNYARFYNPDNGERSRINRQQEVIDKIYHKSLRLENILRLPGHYNHLINEKEAVDTDIDQELIRNTIRYIRQLDQLSIKYSIFND</sequence>
<feature type="compositionally biased region" description="Acidic residues" evidence="2">
    <location>
        <begin position="89"/>
        <end position="100"/>
    </location>
</feature>
<keyword evidence="6" id="KW-1185">Reference proteome</keyword>
<dbReference type="InterPro" id="IPR004474">
    <property type="entry name" value="LytR_CpsA_psr"/>
</dbReference>
<dbReference type="Gene3D" id="3.40.630.190">
    <property type="entry name" value="LCP protein"/>
    <property type="match status" value="1"/>
</dbReference>
<keyword evidence="3" id="KW-0812">Transmembrane</keyword>
<protein>
    <submittedName>
        <fullName evidence="5">LCP family protein</fullName>
    </submittedName>
</protein>
<evidence type="ECO:0000259" key="4">
    <source>
        <dbReference type="Pfam" id="PF03816"/>
    </source>
</evidence>
<feature type="compositionally biased region" description="Acidic residues" evidence="2">
    <location>
        <begin position="38"/>
        <end position="82"/>
    </location>
</feature>
<evidence type="ECO:0000256" key="2">
    <source>
        <dbReference type="SAM" id="MobiDB-lite"/>
    </source>
</evidence>
<keyword evidence="3" id="KW-1133">Transmembrane helix</keyword>
<organism evidence="5 6">
    <name type="scientific">Halonatronomonas betaini</name>
    <dbReference type="NCBI Taxonomy" id="2778430"/>
    <lineage>
        <taxon>Bacteria</taxon>
        <taxon>Bacillati</taxon>
        <taxon>Bacillota</taxon>
        <taxon>Clostridia</taxon>
        <taxon>Halanaerobiales</taxon>
        <taxon>Halarsenatibacteraceae</taxon>
        <taxon>Halonatronomonas</taxon>
    </lineage>
</organism>